<organism evidence="2">
    <name type="scientific">Cladocopium goreaui</name>
    <dbReference type="NCBI Taxonomy" id="2562237"/>
    <lineage>
        <taxon>Eukaryota</taxon>
        <taxon>Sar</taxon>
        <taxon>Alveolata</taxon>
        <taxon>Dinophyceae</taxon>
        <taxon>Suessiales</taxon>
        <taxon>Symbiodiniaceae</taxon>
        <taxon>Cladocopium</taxon>
    </lineage>
</organism>
<dbReference type="EMBL" id="CAMXCT020000449">
    <property type="protein sequence ID" value="CAL1132373.1"/>
    <property type="molecule type" value="Genomic_DNA"/>
</dbReference>
<dbReference type="Proteomes" id="UP001152797">
    <property type="component" value="Unassembled WGS sequence"/>
</dbReference>
<evidence type="ECO:0000256" key="1">
    <source>
        <dbReference type="SAM" id="Phobius"/>
    </source>
</evidence>
<evidence type="ECO:0000313" key="4">
    <source>
        <dbReference type="EMBL" id="CAL4766310.1"/>
    </source>
</evidence>
<accession>A0A9P1BV98</accession>
<name>A0A9P1BV98_9DINO</name>
<feature type="transmembrane region" description="Helical" evidence="1">
    <location>
        <begin position="20"/>
        <end position="42"/>
    </location>
</feature>
<gene>
    <name evidence="2" type="ORF">C1SCF055_LOCUS6986</name>
</gene>
<dbReference type="GO" id="GO:0046527">
    <property type="term" value="F:glucosyltransferase activity"/>
    <property type="evidence" value="ECO:0007669"/>
    <property type="project" value="TreeGrafter"/>
</dbReference>
<keyword evidence="1" id="KW-1133">Transmembrane helix</keyword>
<protein>
    <submittedName>
        <fullName evidence="4">1,3-beta-glucan synthase</fullName>
    </submittedName>
</protein>
<comment type="caution">
    <text evidence="2">The sequence shown here is derived from an EMBL/GenBank/DDBJ whole genome shotgun (WGS) entry which is preliminary data.</text>
</comment>
<evidence type="ECO:0000313" key="5">
    <source>
        <dbReference type="Proteomes" id="UP001152797"/>
    </source>
</evidence>
<dbReference type="PANTHER" id="PTHR12741">
    <property type="entry name" value="LYST-INTERACTING PROTEIN LIP5 DOPAMINE RESPONSIVE PROTEIN DRG-1"/>
    <property type="match status" value="1"/>
</dbReference>
<reference evidence="2" key="1">
    <citation type="submission" date="2022-10" db="EMBL/GenBank/DDBJ databases">
        <authorList>
            <person name="Chen Y."/>
            <person name="Dougan E. K."/>
            <person name="Chan C."/>
            <person name="Rhodes N."/>
            <person name="Thang M."/>
        </authorList>
    </citation>
    <scope>NUCLEOTIDE SEQUENCE</scope>
</reference>
<proteinExistence type="predicted"/>
<feature type="transmembrane region" description="Helical" evidence="1">
    <location>
        <begin position="211"/>
        <end position="240"/>
    </location>
</feature>
<feature type="transmembrane region" description="Helical" evidence="1">
    <location>
        <begin position="63"/>
        <end position="82"/>
    </location>
</feature>
<dbReference type="AlphaFoldDB" id="A0A9P1BV98"/>
<feature type="transmembrane region" description="Helical" evidence="1">
    <location>
        <begin position="142"/>
        <end position="166"/>
    </location>
</feature>
<dbReference type="GO" id="GO:0005886">
    <property type="term" value="C:plasma membrane"/>
    <property type="evidence" value="ECO:0007669"/>
    <property type="project" value="TreeGrafter"/>
</dbReference>
<keyword evidence="5" id="KW-1185">Reference proteome</keyword>
<keyword evidence="1" id="KW-0472">Membrane</keyword>
<dbReference type="EMBL" id="CAMXCT030000449">
    <property type="protein sequence ID" value="CAL4766310.1"/>
    <property type="molecule type" value="Genomic_DNA"/>
</dbReference>
<dbReference type="PANTHER" id="PTHR12741:SF48">
    <property type="entry name" value="1,3-BETA-GLUCAN SYNTHASE COMPONENT FKS1-RELATED"/>
    <property type="match status" value="1"/>
</dbReference>
<evidence type="ECO:0000313" key="3">
    <source>
        <dbReference type="EMBL" id="CAL1132373.1"/>
    </source>
</evidence>
<evidence type="ECO:0000313" key="2">
    <source>
        <dbReference type="EMBL" id="CAI3978998.1"/>
    </source>
</evidence>
<keyword evidence="1" id="KW-0812">Transmembrane</keyword>
<dbReference type="EMBL" id="CAMXCT010000449">
    <property type="protein sequence ID" value="CAI3978998.1"/>
    <property type="molecule type" value="Genomic_DNA"/>
</dbReference>
<sequence length="536" mass="60212">MFWASDKNYPHGKGWNVLLAGNDMTTCLSCVLMVVPLHIFAWKMGCYFTTGSALRRCRCTSEVLGPLFWSSIVFFSCLTFFWVRYVDAMDQDEVWSYGGVELPSAAHLFVCCLGLFAVLFQPGEHGKGSLSQVAASYPSMKLLRYIFWSSVMTVKVLVSYNGVWAVETAMRELKKMSRPGRESLDDLPKFAFGPNWDNADSRCGHDMIQWLAIWGTSFVCFLADTQFWFVVGCTVLGFFLGCAERGWYLKSFVSEDALAKVAKRFSRRVALSQWDPDVVARNLLLEKASIDLKAEDQDYIPKESAENWTMSKFFPPLWDLIIDIMQCEDKLDPSAAAQLKFSVPEEDAAPAAPAEAEPAAEAAEAAQVDAAVQTTATAAERVSCANAEPWRAMRQLCQRKLKKPEQVWIPSIFQRRNYGQLFIERHTGIIPSDSWPSNLEVQWRLNALARVLASLRQGDENLGVGNLGSSHLPRPYLTPYVPGMTVMIPHYGEQILMEPKDVYPDHSQDAVPLIAWLEKRQGSVDPLAPLGRSWPL</sequence>
<reference evidence="3" key="2">
    <citation type="submission" date="2024-04" db="EMBL/GenBank/DDBJ databases">
        <authorList>
            <person name="Chen Y."/>
            <person name="Shah S."/>
            <person name="Dougan E. K."/>
            <person name="Thang M."/>
            <person name="Chan C."/>
        </authorList>
    </citation>
    <scope>NUCLEOTIDE SEQUENCE [LARGE SCALE GENOMIC DNA]</scope>
</reference>